<evidence type="ECO:0000313" key="3">
    <source>
        <dbReference type="Proteomes" id="UP001215598"/>
    </source>
</evidence>
<dbReference type="InterPro" id="IPR001810">
    <property type="entry name" value="F-box_dom"/>
</dbReference>
<dbReference type="EMBL" id="JARKIB010000009">
    <property type="protein sequence ID" value="KAJ7776366.1"/>
    <property type="molecule type" value="Genomic_DNA"/>
</dbReference>
<feature type="domain" description="F-box" evidence="1">
    <location>
        <begin position="58"/>
        <end position="107"/>
    </location>
</feature>
<sequence length="701" mass="79958">MDSAEALPFIIDDPSGEFFPRVIPARDLDTVNYVAVEVWKSLCVPRDQSRLQHLSQDLSLFPSMQLDIVLEVLSYLHPLELTRVARTNKTFRQLLHSPVSDALWRNSFLVVDSLPHCPPQIPGRRWTKLLFGPRICDECGQPDSNVDYILRRRVCTKCLAQNLLDTVPGYAESHELNSLDIFHRTKAWRPESHDDVHIDAERGKFWRRDGAVIVEIYETLSLSSEGDLSCFIESQTALVVEVRDFAVKCQEWAENVIYVASSEYTNKLSRVVTSIPKRLVSEGFLEVDIYPAWYTPHNWDPLYRKPRLTSKLWNRVSPDILPPIIRARDDRLANERRLRIARIARRKESVLAVAIMALRTPVAGIRHAYYPPPHTIDTFPPLSKFINEDTEEHISMDNPRLVQALVGAPAFVDAWCTETKMFLASLLPDVDRMPLDLRHLELATSVFRVRRSVSYQKDTVIGWEQARAHLHWCHGPPAPQLPEQKLVHSSAKGAASAAALALLLDMDPLTTTAADMDTTDARFVCGNCAPSTNGRRAALSWRDCVVHDVELDPTSHTTPSWFLLSPLAAMDVRRREEPDDYFQIAIWACTLCTQHTRGFTEHSDIVGHLRYRHKIPNPVDGKHLVSFLGPERPRRRHVMLIEGAHPPRYRCNRCAQEAPNTVKLFPLRSIVRHISDRHLLDAPGNNDWTEVEPILRVLPHS</sequence>
<dbReference type="InterPro" id="IPR036047">
    <property type="entry name" value="F-box-like_dom_sf"/>
</dbReference>
<dbReference type="AlphaFoldDB" id="A0AAD7K1H9"/>
<dbReference type="Proteomes" id="UP001215598">
    <property type="component" value="Unassembled WGS sequence"/>
</dbReference>
<gene>
    <name evidence="2" type="ORF">B0H16DRAFT_1006475</name>
</gene>
<organism evidence="2 3">
    <name type="scientific">Mycena metata</name>
    <dbReference type="NCBI Taxonomy" id="1033252"/>
    <lineage>
        <taxon>Eukaryota</taxon>
        <taxon>Fungi</taxon>
        <taxon>Dikarya</taxon>
        <taxon>Basidiomycota</taxon>
        <taxon>Agaricomycotina</taxon>
        <taxon>Agaricomycetes</taxon>
        <taxon>Agaricomycetidae</taxon>
        <taxon>Agaricales</taxon>
        <taxon>Marasmiineae</taxon>
        <taxon>Mycenaceae</taxon>
        <taxon>Mycena</taxon>
    </lineage>
</organism>
<evidence type="ECO:0000313" key="2">
    <source>
        <dbReference type="EMBL" id="KAJ7776366.1"/>
    </source>
</evidence>
<reference evidence="2" key="1">
    <citation type="submission" date="2023-03" db="EMBL/GenBank/DDBJ databases">
        <title>Massive genome expansion in bonnet fungi (Mycena s.s.) driven by repeated elements and novel gene families across ecological guilds.</title>
        <authorList>
            <consortium name="Lawrence Berkeley National Laboratory"/>
            <person name="Harder C.B."/>
            <person name="Miyauchi S."/>
            <person name="Viragh M."/>
            <person name="Kuo A."/>
            <person name="Thoen E."/>
            <person name="Andreopoulos B."/>
            <person name="Lu D."/>
            <person name="Skrede I."/>
            <person name="Drula E."/>
            <person name="Henrissat B."/>
            <person name="Morin E."/>
            <person name="Kohler A."/>
            <person name="Barry K."/>
            <person name="LaButti K."/>
            <person name="Morin E."/>
            <person name="Salamov A."/>
            <person name="Lipzen A."/>
            <person name="Mereny Z."/>
            <person name="Hegedus B."/>
            <person name="Baldrian P."/>
            <person name="Stursova M."/>
            <person name="Weitz H."/>
            <person name="Taylor A."/>
            <person name="Grigoriev I.V."/>
            <person name="Nagy L.G."/>
            <person name="Martin F."/>
            <person name="Kauserud H."/>
        </authorList>
    </citation>
    <scope>NUCLEOTIDE SEQUENCE</scope>
    <source>
        <strain evidence="2">CBHHK182m</strain>
    </source>
</reference>
<protein>
    <recommendedName>
        <fullName evidence="1">F-box domain-containing protein</fullName>
    </recommendedName>
</protein>
<name>A0AAD7K1H9_9AGAR</name>
<accession>A0AAD7K1H9</accession>
<dbReference type="PROSITE" id="PS50181">
    <property type="entry name" value="FBOX"/>
    <property type="match status" value="1"/>
</dbReference>
<dbReference type="Pfam" id="PF12937">
    <property type="entry name" value="F-box-like"/>
    <property type="match status" value="1"/>
</dbReference>
<dbReference type="SUPFAM" id="SSF81383">
    <property type="entry name" value="F-box domain"/>
    <property type="match status" value="1"/>
</dbReference>
<comment type="caution">
    <text evidence="2">The sequence shown here is derived from an EMBL/GenBank/DDBJ whole genome shotgun (WGS) entry which is preliminary data.</text>
</comment>
<proteinExistence type="predicted"/>
<dbReference type="Gene3D" id="1.20.1280.50">
    <property type="match status" value="1"/>
</dbReference>
<evidence type="ECO:0000259" key="1">
    <source>
        <dbReference type="PROSITE" id="PS50181"/>
    </source>
</evidence>
<keyword evidence="3" id="KW-1185">Reference proteome</keyword>